<keyword evidence="5" id="KW-1185">Reference proteome</keyword>
<feature type="compositionally biased region" description="Polar residues" evidence="1">
    <location>
        <begin position="1445"/>
        <end position="1466"/>
    </location>
</feature>
<dbReference type="PANTHER" id="PTHR44119:SF4">
    <property type="entry name" value="AEROBIC COBALTOCHELATASE SUBUNIT COBN"/>
    <property type="match status" value="1"/>
</dbReference>
<dbReference type="InParanoid" id="Q8TTP3"/>
<keyword evidence="2" id="KW-0812">Transmembrane</keyword>
<gene>
    <name evidence="4" type="ordered locus">MA_0383</name>
</gene>
<evidence type="ECO:0000313" key="4">
    <source>
        <dbReference type="EMBL" id="AAM03835.1"/>
    </source>
</evidence>
<dbReference type="Pfam" id="PF02514">
    <property type="entry name" value="CobN-Mg_chel"/>
    <property type="match status" value="1"/>
</dbReference>
<reference evidence="4 5" key="1">
    <citation type="journal article" date="2002" name="Genome Res.">
        <title>The genome of Methanosarcina acetivorans reveals extensive metabolic and physiological diversity.</title>
        <authorList>
            <person name="Galagan J.E."/>
            <person name="Nusbaum C."/>
            <person name="Roy A."/>
            <person name="Endrizzi M.G."/>
            <person name="Macdonald P."/>
            <person name="FitzHugh W."/>
            <person name="Calvo S."/>
            <person name="Engels R."/>
            <person name="Smirnov S."/>
            <person name="Atnoor D."/>
            <person name="Brown A."/>
            <person name="Allen N."/>
            <person name="Naylor J."/>
            <person name="Stange-Thomann N."/>
            <person name="DeArellano K."/>
            <person name="Johnson R."/>
            <person name="Linton L."/>
            <person name="McEwan P."/>
            <person name="McKernan K."/>
            <person name="Talamas J."/>
            <person name="Tirrell A."/>
            <person name="Ye W."/>
            <person name="Zimmer A."/>
            <person name="Barber R.D."/>
            <person name="Cann I."/>
            <person name="Graham D.E."/>
            <person name="Grahame D.A."/>
            <person name="Guss A."/>
            <person name="Hedderich R."/>
            <person name="Ingram-Smith C."/>
            <person name="Kuettner C.H."/>
            <person name="Krzycki J.A."/>
            <person name="Leigh J.A."/>
            <person name="Li W."/>
            <person name="Liu J."/>
            <person name="Mukhopadhyay B."/>
            <person name="Reeve J.N."/>
            <person name="Smith K."/>
            <person name="Springer T.A."/>
            <person name="Umayam L.A."/>
            <person name="White O."/>
            <person name="White R.H."/>
            <person name="de Macario E.C."/>
            <person name="Ferry J.G."/>
            <person name="Jarrell K.F."/>
            <person name="Jing H."/>
            <person name="Macario A.J.L."/>
            <person name="Paulsen I."/>
            <person name="Pritchett M."/>
            <person name="Sowers K.R."/>
            <person name="Swanson R.V."/>
            <person name="Zinder S.H."/>
            <person name="Lander E."/>
            <person name="Metcalf W.W."/>
            <person name="Birren B."/>
        </authorList>
    </citation>
    <scope>NUCLEOTIDE SEQUENCE [LARGE SCALE GENOMIC DNA]</scope>
    <source>
        <strain evidence="5">ATCC 35395 / DSM 2834 / JCM 12185 / C2A</strain>
    </source>
</reference>
<dbReference type="HOGENOM" id="CLU_002017_4_1_2"/>
<keyword evidence="2" id="KW-0472">Membrane</keyword>
<feature type="transmembrane region" description="Helical" evidence="2">
    <location>
        <begin position="53"/>
        <end position="73"/>
    </location>
</feature>
<dbReference type="InterPro" id="IPR003672">
    <property type="entry name" value="CobN/Mg_chltase"/>
</dbReference>
<dbReference type="STRING" id="188937.MA_0383"/>
<dbReference type="PhylomeDB" id="Q8TTP3"/>
<accession>Q8TTP3</accession>
<dbReference type="EnsemblBacteria" id="AAM03835">
    <property type="protein sequence ID" value="AAM03835"/>
    <property type="gene ID" value="MA_0383"/>
</dbReference>
<proteinExistence type="predicted"/>
<dbReference type="CDD" id="cd10150">
    <property type="entry name" value="CobN_like"/>
    <property type="match status" value="1"/>
</dbReference>
<evidence type="ECO:0000259" key="3">
    <source>
        <dbReference type="Pfam" id="PF02514"/>
    </source>
</evidence>
<evidence type="ECO:0000256" key="1">
    <source>
        <dbReference type="SAM" id="MobiDB-lite"/>
    </source>
</evidence>
<dbReference type="EMBL" id="AE010299">
    <property type="protein sequence ID" value="AAM03835.1"/>
    <property type="molecule type" value="Genomic_DNA"/>
</dbReference>
<evidence type="ECO:0000313" key="5">
    <source>
        <dbReference type="Proteomes" id="UP000002487"/>
    </source>
</evidence>
<name>Q8TTP3_METAC</name>
<organism evidence="4 5">
    <name type="scientific">Methanosarcina acetivorans (strain ATCC 35395 / DSM 2834 / JCM 12185 / C2A)</name>
    <dbReference type="NCBI Taxonomy" id="188937"/>
    <lineage>
        <taxon>Archaea</taxon>
        <taxon>Methanobacteriati</taxon>
        <taxon>Methanobacteriota</taxon>
        <taxon>Stenosarchaea group</taxon>
        <taxon>Methanomicrobia</taxon>
        <taxon>Methanosarcinales</taxon>
        <taxon>Methanosarcinaceae</taxon>
        <taxon>Methanosarcina</taxon>
    </lineage>
</organism>
<dbReference type="PANTHER" id="PTHR44119">
    <property type="entry name" value="MAGNESIUM-CHELATASE SUBUNIT CHLH, CHLOROPLASTIC"/>
    <property type="match status" value="1"/>
</dbReference>
<evidence type="ECO:0000256" key="2">
    <source>
        <dbReference type="SAM" id="Phobius"/>
    </source>
</evidence>
<protein>
    <submittedName>
        <fullName evidence="4">Protoporphyrin IX magnesium chelatase</fullName>
    </submittedName>
</protein>
<feature type="transmembrane region" description="Helical" evidence="2">
    <location>
        <begin position="1519"/>
        <end position="1536"/>
    </location>
</feature>
<feature type="domain" description="CobN/magnesium chelatase" evidence="3">
    <location>
        <begin position="303"/>
        <end position="1381"/>
    </location>
</feature>
<feature type="region of interest" description="Disordered" evidence="1">
    <location>
        <begin position="1431"/>
        <end position="1492"/>
    </location>
</feature>
<keyword evidence="2" id="KW-1133">Transmembrane helix</keyword>
<sequence length="1541" mass="171842">MFFSLKKSQIQKIIEDRSVPPFSHTQARTAYYRCFDMFENRCISIQKNFCIKFLTSVLLLMLLSSLISTAAAAENTFSFVLGAENNTEAFEAVLAEGDPGVTINLYNATEANSTDFSSEKVLFLASLDEEALANINSTLNQSAHIVSYDLPEGFDLGNSNDPNMTELWEAGGYHNIKTLIRYMNDTFYGGGVQDPEKLEVAFVFSRESAVLTMDKVALDPELSGVINISTYFGRSNEDLSFDLSDKDIIIMRNLDAQVIEAISPTVNQAKANGAYIISLGDLIQSYNLHNVNLSDPNYADITEYFTYDSEENFKRLATFVGVKFADRYDVIEEPVSRPLYGLYHPDAPEVYSSASDYLDWYLNRGDDEHVYDPARPTVGIISDSFTYIDTRDAPLVEALVDSFESRGCNVVVATYSYKDEGSRDYLMMNGSCIADSVVIISRGSRFNYADSEQGIEDLKTWNVIPLNGIRLFYDVSAEEWENSSHGVGPEQTYQLSAAEMDGIIEPIVIGCKDPSIGDSVYYPIDYQVEWLVNRTISWTELHRKANSEKKIVIPYYAAEAGKAEIGADIDYYLDAQASLANLLLAMKERGYNLGNDSLPDRDELAEIMLERGHNVGVWAPGVLDSLVENGDVILIPEARYLEWFDSLPEEKQAEMEEIWGPAPGEIMVWENETGKYLVIPKLEYGNILLAPDPMWGWDQDESVTYYDGSIPPTHQCLAFYKYMGEEYGADALFTIFSSIEMMPGKESGLSAKDWGAILLQDMPMVHVLPMDAEGIFDRRRANMLIVDFLTPTIVPSGLYGNLTLLQQDINLFEQAYDPAVKAEYRELILNTTRELDLDTDLGVDLESISGNETKTDAFIEDLDAYLGELKTIFMPYGSHTLSEPPTGESLVAMVEAMLGDDFKAHVEEVNSTDGLTTFLLNETVLSGRTAEEAQNLVLGTTSENVSSDLELALEYTERINACTIEIPRILDALEGKYIPPGPAGDPIRNPDALPTGRNLCTFDDRLVPTKAAWNVGVKLGDELLEQRLAENGTYPEKVSFLLWSIETSRNQGTMESEIFYLLGVKPVWDSKGRVQDVELIDSDELGRPRIDVLVTTSGSYRDMYASRLQLIDRAVKLAANASDDETYPNYVKQNSERIEESLLAAGYDQETAENLSTSRIFCPSPGSYTPGIENAISGADWEDREDIADLYIDRMGYVYGENIWGEQYTDVFRENLADVEVGVFSRTSNVYGVLEHPMVAAYFGGLSMAVESVRGSSPDMYINNLRSSGQEGVETLQHFLSRDLRSRYMNPTWIEGMMQDGYDGTRYMNAFVENMRVWEVATPDLVTEDMWNEVYKTYFQDQYDLGVTEHLKNTNPYAYQSIALNLIESVRRGDWNPSDEVLEELAREYAESVVEDGVTCCHHTCGNPTLNSYVAGLVSVPGFTEAIEEATQESLEQEVFEKHSSSGNKGSSTPVIRSSESSNQTVMEEDAGYGVDSPEPAPEVSRSSADPDYVEGYEMTQETVENEDGGGMSFSGADILGTLFVLVAAGGIYLGIRKKKF</sequence>
<dbReference type="Proteomes" id="UP000002487">
    <property type="component" value="Chromosome"/>
</dbReference>
<dbReference type="KEGG" id="mac:MA_0383"/>